<dbReference type="Proteomes" id="UP000642809">
    <property type="component" value="Unassembled WGS sequence"/>
</dbReference>
<name>A0A8J3D205_9BACT</name>
<reference evidence="1" key="2">
    <citation type="submission" date="2020-09" db="EMBL/GenBank/DDBJ databases">
        <authorList>
            <person name="Sun Q."/>
            <person name="Kim S."/>
        </authorList>
    </citation>
    <scope>NUCLEOTIDE SEQUENCE</scope>
    <source>
        <strain evidence="1">KCTC 23224</strain>
    </source>
</reference>
<sequence>MKSFSYLFVLISLCTGLISCHNEEPVPLSHPRFSVAFVQDIDANRVQFAANVFDYGSEEILEFGFAFGTDPNPRKGSSEFVKQGGKPDAFFSLDAAHGMKNLEKYYVAAYMITKSNTVYSEGFEFTSQGSDGFIFENITIPDPLYFGDTITVFGKNISRLPTNYSIYIEGQIANVIKTTDTFFQFLVPKDINFEPFQYREHTFQYNFQIDGKTFYISKPFNFRKPTFKNYSGPGSNFNQTIILEGDYLEDVNLKIVYKNGESEFSLPLRGIFKDYIRFLPAARFDKPNPTLEVSIRGERYIVENGFKLNPTQLEPNQSIEVGLTEMFTVQVSNLNPHGIYFNKAIASNPLTHLELYEDTNLSNRVYVHIEPAFGARVVSRNMKIFMETFGEPSTHAVDLTFTDQFIPVAIVHPDFFSAPINGGNSTTLGGVGYFFNQNKIFTFEPETNNFHLLLTDNFNGHLANTFALGAPNGRIYMAGNNQEQGRTNMDFFQFDPISKRISRLANLPVILNFPKVVYATPQYLYVEGGFSPTGTESSSRWRYSIQSNTWAEQSNKSIPESVIKRHLTFQFEGKLWLLGRSETSEQGFLATFNESTETWTTISTLSIPNLPVTNDLTVIGSKIYYNTRNQSVAIDLQTFEVIITPMPLHISPTFRPLLSVRSSGKYYIFDNFRSILEFDPAYF</sequence>
<organism evidence="1 2">
    <name type="scientific">Mongoliitalea lutea</name>
    <dbReference type="NCBI Taxonomy" id="849756"/>
    <lineage>
        <taxon>Bacteria</taxon>
        <taxon>Pseudomonadati</taxon>
        <taxon>Bacteroidota</taxon>
        <taxon>Cytophagia</taxon>
        <taxon>Cytophagales</taxon>
        <taxon>Cyclobacteriaceae</taxon>
        <taxon>Mongoliitalea</taxon>
    </lineage>
</organism>
<gene>
    <name evidence="1" type="ORF">GCM10008106_34640</name>
</gene>
<evidence type="ECO:0000313" key="2">
    <source>
        <dbReference type="Proteomes" id="UP000642809"/>
    </source>
</evidence>
<keyword evidence="2" id="KW-1185">Reference proteome</keyword>
<comment type="caution">
    <text evidence="1">The sequence shown here is derived from an EMBL/GenBank/DDBJ whole genome shotgun (WGS) entry which is preliminary data.</text>
</comment>
<proteinExistence type="predicted"/>
<dbReference type="SUPFAM" id="SSF117281">
    <property type="entry name" value="Kelch motif"/>
    <property type="match status" value="1"/>
</dbReference>
<dbReference type="Gene3D" id="2.120.10.80">
    <property type="entry name" value="Kelch-type beta propeller"/>
    <property type="match status" value="1"/>
</dbReference>
<evidence type="ECO:0008006" key="3">
    <source>
        <dbReference type="Google" id="ProtNLM"/>
    </source>
</evidence>
<protein>
    <recommendedName>
        <fullName evidence="3">IPT/TIG domain-containing protein</fullName>
    </recommendedName>
</protein>
<dbReference type="InterPro" id="IPR015915">
    <property type="entry name" value="Kelch-typ_b-propeller"/>
</dbReference>
<dbReference type="RefSeq" id="WP_189585843.1">
    <property type="nucleotide sequence ID" value="NZ_BMYF01000026.1"/>
</dbReference>
<dbReference type="PROSITE" id="PS51257">
    <property type="entry name" value="PROKAR_LIPOPROTEIN"/>
    <property type="match status" value="1"/>
</dbReference>
<accession>A0A8J3D205</accession>
<evidence type="ECO:0000313" key="1">
    <source>
        <dbReference type="EMBL" id="GHB50856.1"/>
    </source>
</evidence>
<dbReference type="EMBL" id="BMYF01000026">
    <property type="protein sequence ID" value="GHB50856.1"/>
    <property type="molecule type" value="Genomic_DNA"/>
</dbReference>
<reference evidence="1" key="1">
    <citation type="journal article" date="2014" name="Int. J. Syst. Evol. Microbiol.">
        <title>Complete genome sequence of Corynebacterium casei LMG S-19264T (=DSM 44701T), isolated from a smear-ripened cheese.</title>
        <authorList>
            <consortium name="US DOE Joint Genome Institute (JGI-PGF)"/>
            <person name="Walter F."/>
            <person name="Albersmeier A."/>
            <person name="Kalinowski J."/>
            <person name="Ruckert C."/>
        </authorList>
    </citation>
    <scope>NUCLEOTIDE SEQUENCE</scope>
    <source>
        <strain evidence="1">KCTC 23224</strain>
    </source>
</reference>
<dbReference type="AlphaFoldDB" id="A0A8J3D205"/>